<comment type="subcellular location">
    <subcellularLocation>
        <location evidence="1">Endomembrane system</location>
        <topology evidence="1">Multi-pass membrane protein</topology>
    </subcellularLocation>
    <subcellularLocation>
        <location evidence="7">Endoplasmic reticulum membrane</location>
        <topology evidence="7">Multi-pass membrane protein</topology>
    </subcellularLocation>
</comment>
<dbReference type="OMA" id="DFMIEDC"/>
<name>Q751Z7_EREGS</name>
<dbReference type="GO" id="GO:0005789">
    <property type="term" value="C:endoplasmic reticulum membrane"/>
    <property type="evidence" value="ECO:0000318"/>
    <property type="project" value="GO_Central"/>
</dbReference>
<evidence type="ECO:0000256" key="2">
    <source>
        <dbReference type="ARBA" id="ARBA00022502"/>
    </source>
</evidence>
<feature type="transmembrane region" description="Helical" evidence="7">
    <location>
        <begin position="294"/>
        <end position="311"/>
    </location>
</feature>
<keyword evidence="3 7" id="KW-0812">Transmembrane</keyword>
<dbReference type="InParanoid" id="Q751Z7"/>
<keyword evidence="5 7" id="KW-1133">Transmembrane helix</keyword>
<feature type="transmembrane region" description="Helical" evidence="7">
    <location>
        <begin position="251"/>
        <end position="273"/>
    </location>
</feature>
<protein>
    <recommendedName>
        <fullName evidence="7">Post-GPI attachment to proteins factor 3</fullName>
    </recommendedName>
</protein>
<dbReference type="FunCoup" id="Q751Z7">
    <property type="interactions" value="189"/>
</dbReference>
<feature type="chain" id="PRO_5016477162" description="Post-GPI attachment to proteins factor 3" evidence="7">
    <location>
        <begin position="29"/>
        <end position="365"/>
    </location>
</feature>
<dbReference type="KEGG" id="ago:AGOS_AFR678C"/>
<dbReference type="EMBL" id="AE016819">
    <property type="protein sequence ID" value="AAS54050.2"/>
    <property type="molecule type" value="Genomic_DNA"/>
</dbReference>
<dbReference type="Pfam" id="PF04080">
    <property type="entry name" value="Per1"/>
    <property type="match status" value="1"/>
</dbReference>
<feature type="transmembrane region" description="Helical" evidence="7">
    <location>
        <begin position="165"/>
        <end position="183"/>
    </location>
</feature>
<keyword evidence="7" id="KW-0256">Endoplasmic reticulum</keyword>
<comment type="caution">
    <text evidence="7">Lacks conserved residue(s) required for the propagation of feature annotation.</text>
</comment>
<dbReference type="OrthoDB" id="419770at2759"/>
<evidence type="ECO:0000256" key="7">
    <source>
        <dbReference type="RuleBase" id="RU365066"/>
    </source>
</evidence>
<feature type="signal peptide" evidence="7">
    <location>
        <begin position="1"/>
        <end position="28"/>
    </location>
</feature>
<evidence type="ECO:0000313" key="9">
    <source>
        <dbReference type="Proteomes" id="UP000000591"/>
    </source>
</evidence>
<dbReference type="GeneID" id="4622515"/>
<reference evidence="8 9" key="1">
    <citation type="journal article" date="2004" name="Science">
        <title>The Ashbya gossypii genome as a tool for mapping the ancient Saccharomyces cerevisiae genome.</title>
        <authorList>
            <person name="Dietrich F.S."/>
            <person name="Voegeli S."/>
            <person name="Brachat S."/>
            <person name="Lerch A."/>
            <person name="Gates K."/>
            <person name="Steiner S."/>
            <person name="Mohr C."/>
            <person name="Pohlmann R."/>
            <person name="Luedi P."/>
            <person name="Choi S."/>
            <person name="Wing R.A."/>
            <person name="Flavier A."/>
            <person name="Gaffney T.D."/>
            <person name="Philippsen P."/>
        </authorList>
    </citation>
    <scope>NUCLEOTIDE SEQUENCE [LARGE SCALE GENOMIC DNA]</scope>
    <source>
        <strain evidence="9">ATCC 10895 / CBS 109.51 / FGSC 9923 / NRRL Y-1056</strain>
    </source>
</reference>
<dbReference type="AlphaFoldDB" id="Q751Z7"/>
<comment type="similarity">
    <text evidence="7">Belongs to the PGAP3 family.</text>
</comment>
<keyword evidence="4 7" id="KW-0732">Signal</keyword>
<dbReference type="PANTHER" id="PTHR13148">
    <property type="entry name" value="PER1-RELATED"/>
    <property type="match status" value="1"/>
</dbReference>
<evidence type="ECO:0000256" key="5">
    <source>
        <dbReference type="ARBA" id="ARBA00022989"/>
    </source>
</evidence>
<feature type="transmembrane region" description="Helical" evidence="7">
    <location>
        <begin position="195"/>
        <end position="213"/>
    </location>
</feature>
<dbReference type="STRING" id="284811.Q751Z7"/>
<evidence type="ECO:0000256" key="3">
    <source>
        <dbReference type="ARBA" id="ARBA00022692"/>
    </source>
</evidence>
<dbReference type="PANTHER" id="PTHR13148:SF0">
    <property type="entry name" value="POST-GPI ATTACHMENT TO PROTEINS FACTOR 3"/>
    <property type="match status" value="1"/>
</dbReference>
<dbReference type="GO" id="GO:0016788">
    <property type="term" value="F:hydrolase activity, acting on ester bonds"/>
    <property type="evidence" value="ECO:0000318"/>
    <property type="project" value="GO_Central"/>
</dbReference>
<dbReference type="GO" id="GO:0006506">
    <property type="term" value="P:GPI anchor biosynthetic process"/>
    <property type="evidence" value="ECO:0000318"/>
    <property type="project" value="GO_Central"/>
</dbReference>
<dbReference type="InterPro" id="IPR007217">
    <property type="entry name" value="Per1-like"/>
</dbReference>
<keyword evidence="2 7" id="KW-0337">GPI-anchor biosynthesis</keyword>
<sequence length="365" mass="41981">MRKRRERIARMKHCSILSLVPLLAGVLCSIGDRLGEFVECNRVCRVRRGCEQHGGEGAFPDDSPFAAYTFVDTPAAYRALLWDCSADCDYQCQQAITHQRLLAGEPPVQFHGKWPFVRMLGMQEFFASLFSVANFVPHLQGYRQLRRELARAPSVGGSSVLLRKYQSLAVVGMLAWISSAVFHARDMPLTEKLDYFFAGATVLAGFHALYIRVRRLDLAPTRRRCFSLAVLLVFVLHIVRLYRNWNYTYNMRFNICFGLLQYLLLLLQALQNFGSLRRQRQKAGLGLYAQQPGMQFQLVLVPVLLVLYTGLAMSSELFDFFSYHWQIDSHALWHFLTVAPSFMLYDFFLKDYRYLNTLSSHSAPE</sequence>
<comment type="function">
    <text evidence="7">Involved in the lipid remodeling steps of GPI-anchor maturation.</text>
</comment>
<gene>
    <name evidence="8" type="ORF">AGOS_AFR678C</name>
</gene>
<dbReference type="HOGENOM" id="CLU_032917_1_1_1"/>
<evidence type="ECO:0000313" key="8">
    <source>
        <dbReference type="EMBL" id="AAS54050.2"/>
    </source>
</evidence>
<keyword evidence="9" id="KW-1185">Reference proteome</keyword>
<evidence type="ECO:0000256" key="4">
    <source>
        <dbReference type="ARBA" id="ARBA00022729"/>
    </source>
</evidence>
<reference evidence="9" key="2">
    <citation type="journal article" date="2013" name="G3 (Bethesda)">
        <title>Genomes of Ashbya fungi isolated from insects reveal four mating-type loci, numerous translocations, lack of transposons, and distinct gene duplications.</title>
        <authorList>
            <person name="Dietrich F.S."/>
            <person name="Voegeli S."/>
            <person name="Kuo S."/>
            <person name="Philippsen P."/>
        </authorList>
    </citation>
    <scope>GENOME REANNOTATION</scope>
    <source>
        <strain evidence="9">ATCC 10895 / CBS 109.51 / FGSC 9923 / NRRL Y-1056</strain>
    </source>
</reference>
<proteinExistence type="inferred from homology"/>
<dbReference type="RefSeq" id="NP_986226.2">
    <property type="nucleotide sequence ID" value="NM_212362.2"/>
</dbReference>
<dbReference type="Proteomes" id="UP000000591">
    <property type="component" value="Chromosome VI"/>
</dbReference>
<keyword evidence="6 7" id="KW-0472">Membrane</keyword>
<feature type="transmembrane region" description="Helical" evidence="7">
    <location>
        <begin position="225"/>
        <end position="245"/>
    </location>
</feature>
<evidence type="ECO:0000256" key="6">
    <source>
        <dbReference type="ARBA" id="ARBA00023136"/>
    </source>
</evidence>
<feature type="transmembrane region" description="Helical" evidence="7">
    <location>
        <begin position="331"/>
        <end position="349"/>
    </location>
</feature>
<accession>Q751Z7</accession>
<dbReference type="eggNOG" id="KOG2970">
    <property type="taxonomic scope" value="Eukaryota"/>
</dbReference>
<evidence type="ECO:0000256" key="1">
    <source>
        <dbReference type="ARBA" id="ARBA00004127"/>
    </source>
</evidence>
<organism evidence="8 9">
    <name type="scientific">Eremothecium gossypii (strain ATCC 10895 / CBS 109.51 / FGSC 9923 / NRRL Y-1056)</name>
    <name type="common">Yeast</name>
    <name type="synonym">Ashbya gossypii</name>
    <dbReference type="NCBI Taxonomy" id="284811"/>
    <lineage>
        <taxon>Eukaryota</taxon>
        <taxon>Fungi</taxon>
        <taxon>Dikarya</taxon>
        <taxon>Ascomycota</taxon>
        <taxon>Saccharomycotina</taxon>
        <taxon>Saccharomycetes</taxon>
        <taxon>Saccharomycetales</taxon>
        <taxon>Saccharomycetaceae</taxon>
        <taxon>Eremothecium</taxon>
    </lineage>
</organism>